<dbReference type="InterPro" id="IPR036390">
    <property type="entry name" value="WH_DNA-bd_sf"/>
</dbReference>
<dbReference type="RefSeq" id="WP_119735812.1">
    <property type="nucleotide sequence ID" value="NZ_QYUN01000002.1"/>
</dbReference>
<evidence type="ECO:0000256" key="4">
    <source>
        <dbReference type="ARBA" id="ARBA00023163"/>
    </source>
</evidence>
<gene>
    <name evidence="6" type="ORF">D3870_00650</name>
</gene>
<dbReference type="Gene3D" id="1.10.10.10">
    <property type="entry name" value="Winged helix-like DNA-binding domain superfamily/Winged helix DNA-binding domain"/>
    <property type="match status" value="1"/>
</dbReference>
<dbReference type="InterPro" id="IPR050176">
    <property type="entry name" value="LTTR"/>
</dbReference>
<dbReference type="GO" id="GO:0003677">
    <property type="term" value="F:DNA binding"/>
    <property type="evidence" value="ECO:0007669"/>
    <property type="project" value="UniProtKB-KW"/>
</dbReference>
<dbReference type="OrthoDB" id="3252676at2"/>
<evidence type="ECO:0000256" key="3">
    <source>
        <dbReference type="ARBA" id="ARBA00023125"/>
    </source>
</evidence>
<keyword evidence="2" id="KW-0805">Transcription regulation</keyword>
<organism evidence="6 7">
    <name type="scientific">Noviherbaspirillum cavernae</name>
    <dbReference type="NCBI Taxonomy" id="2320862"/>
    <lineage>
        <taxon>Bacteria</taxon>
        <taxon>Pseudomonadati</taxon>
        <taxon>Pseudomonadota</taxon>
        <taxon>Betaproteobacteria</taxon>
        <taxon>Burkholderiales</taxon>
        <taxon>Oxalobacteraceae</taxon>
        <taxon>Noviherbaspirillum</taxon>
    </lineage>
</organism>
<dbReference type="EMBL" id="QYUN01000002">
    <property type="protein sequence ID" value="RJG04723.1"/>
    <property type="molecule type" value="Genomic_DNA"/>
</dbReference>
<keyword evidence="4" id="KW-0804">Transcription</keyword>
<name>A0A418WX83_9BURK</name>
<dbReference type="PANTHER" id="PTHR30579:SF2">
    <property type="entry name" value="HTH-TYPE TRANSCRIPTIONAL REGULATOR ARGP"/>
    <property type="match status" value="1"/>
</dbReference>
<keyword evidence="7" id="KW-1185">Reference proteome</keyword>
<evidence type="ECO:0000256" key="2">
    <source>
        <dbReference type="ARBA" id="ARBA00023015"/>
    </source>
</evidence>
<evidence type="ECO:0000313" key="7">
    <source>
        <dbReference type="Proteomes" id="UP000285190"/>
    </source>
</evidence>
<dbReference type="GO" id="GO:0003700">
    <property type="term" value="F:DNA-binding transcription factor activity"/>
    <property type="evidence" value="ECO:0007669"/>
    <property type="project" value="InterPro"/>
</dbReference>
<evidence type="ECO:0000259" key="5">
    <source>
        <dbReference type="PROSITE" id="PS50931"/>
    </source>
</evidence>
<dbReference type="AlphaFoldDB" id="A0A418WX83"/>
<dbReference type="InterPro" id="IPR000847">
    <property type="entry name" value="LysR_HTH_N"/>
</dbReference>
<dbReference type="SUPFAM" id="SSF53850">
    <property type="entry name" value="Periplasmic binding protein-like II"/>
    <property type="match status" value="1"/>
</dbReference>
<reference evidence="6 7" key="1">
    <citation type="submission" date="2018-09" db="EMBL/GenBank/DDBJ databases">
        <authorList>
            <person name="Zhu H."/>
        </authorList>
    </citation>
    <scope>NUCLEOTIDE SEQUENCE [LARGE SCALE GENOMIC DNA]</scope>
    <source>
        <strain evidence="6 7">K2R10-39</strain>
    </source>
</reference>
<dbReference type="InterPro" id="IPR017685">
    <property type="entry name" value="ArgP"/>
</dbReference>
<dbReference type="PRINTS" id="PR00039">
    <property type="entry name" value="HTHLYSR"/>
</dbReference>
<dbReference type="InterPro" id="IPR036388">
    <property type="entry name" value="WH-like_DNA-bd_sf"/>
</dbReference>
<dbReference type="InterPro" id="IPR005119">
    <property type="entry name" value="LysR_subst-bd"/>
</dbReference>
<dbReference type="NCBIfam" id="NF002964">
    <property type="entry name" value="PRK03635.1"/>
    <property type="match status" value="1"/>
</dbReference>
<dbReference type="Pfam" id="PF03466">
    <property type="entry name" value="LysR_substrate"/>
    <property type="match status" value="1"/>
</dbReference>
<dbReference type="Pfam" id="PF00126">
    <property type="entry name" value="HTH_1"/>
    <property type="match status" value="1"/>
</dbReference>
<keyword evidence="3 6" id="KW-0238">DNA-binding</keyword>
<dbReference type="CDD" id="cd08428">
    <property type="entry name" value="PBP2_IciA_ArgP"/>
    <property type="match status" value="1"/>
</dbReference>
<protein>
    <submittedName>
        <fullName evidence="6">ArgP/LysG family DNA-binding transcriptional regulator</fullName>
    </submittedName>
</protein>
<dbReference type="PROSITE" id="PS50931">
    <property type="entry name" value="HTH_LYSR"/>
    <property type="match status" value="1"/>
</dbReference>
<comment type="similarity">
    <text evidence="1">Belongs to the LysR transcriptional regulatory family.</text>
</comment>
<evidence type="ECO:0000313" key="6">
    <source>
        <dbReference type="EMBL" id="RJG04723.1"/>
    </source>
</evidence>
<sequence>MKLDSKQCEAVLAVIDGGSFEQAAVRLNLTPSAVSQRVRALEDALGMPLVVRGRPCRATQAGQRLMQYLRRAQLLEDDLQADFAAGHAGPVSIAVAVNADSLGSWFLPALAQFLIREQVLLDVTVDDQDHTYTLLETGLALGCISTERQAMRGCVAEPLGNMRYRCMASPDFRKRWFPRGMSREAARRAPVMAFNRKDRLQADFLLRHFGLPANAYSCHYVPASEPYMQAICLGLGWGMLPELQMKESRSSGALVDLSPRRPMDVGLYWHRWKVQSPRLERMSETLIEAARQVLT</sequence>
<dbReference type="NCBIfam" id="TIGR03298">
    <property type="entry name" value="argP"/>
    <property type="match status" value="1"/>
</dbReference>
<comment type="caution">
    <text evidence="6">The sequence shown here is derived from an EMBL/GenBank/DDBJ whole genome shotgun (WGS) entry which is preliminary data.</text>
</comment>
<feature type="domain" description="HTH lysR-type" evidence="5">
    <location>
        <begin position="3"/>
        <end position="59"/>
    </location>
</feature>
<dbReference type="NCBIfam" id="NF009888">
    <property type="entry name" value="PRK13348.1"/>
    <property type="match status" value="1"/>
</dbReference>
<proteinExistence type="inferred from homology"/>
<dbReference type="Gene3D" id="3.40.190.290">
    <property type="match status" value="1"/>
</dbReference>
<evidence type="ECO:0000256" key="1">
    <source>
        <dbReference type="ARBA" id="ARBA00009437"/>
    </source>
</evidence>
<accession>A0A418WX83</accession>
<dbReference type="SUPFAM" id="SSF46785">
    <property type="entry name" value="Winged helix' DNA-binding domain"/>
    <property type="match status" value="1"/>
</dbReference>
<dbReference type="Proteomes" id="UP000285190">
    <property type="component" value="Unassembled WGS sequence"/>
</dbReference>
<dbReference type="PANTHER" id="PTHR30579">
    <property type="entry name" value="TRANSCRIPTIONAL REGULATOR"/>
    <property type="match status" value="1"/>
</dbReference>